<evidence type="ECO:0000256" key="1">
    <source>
        <dbReference type="SAM" id="MobiDB-lite"/>
    </source>
</evidence>
<gene>
    <name evidence="2" type="ORF">STAS_35700</name>
</gene>
<dbReference type="AlphaFoldDB" id="A0A5A7RLM3"/>
<feature type="region of interest" description="Disordered" evidence="1">
    <location>
        <begin position="181"/>
        <end position="201"/>
    </location>
</feature>
<feature type="compositionally biased region" description="Basic and acidic residues" evidence="1">
    <location>
        <begin position="189"/>
        <end position="201"/>
    </location>
</feature>
<organism evidence="2 3">
    <name type="scientific">Striga asiatica</name>
    <name type="common">Asiatic witchweed</name>
    <name type="synonym">Buchnera asiatica</name>
    <dbReference type="NCBI Taxonomy" id="4170"/>
    <lineage>
        <taxon>Eukaryota</taxon>
        <taxon>Viridiplantae</taxon>
        <taxon>Streptophyta</taxon>
        <taxon>Embryophyta</taxon>
        <taxon>Tracheophyta</taxon>
        <taxon>Spermatophyta</taxon>
        <taxon>Magnoliopsida</taxon>
        <taxon>eudicotyledons</taxon>
        <taxon>Gunneridae</taxon>
        <taxon>Pentapetalae</taxon>
        <taxon>asterids</taxon>
        <taxon>lamiids</taxon>
        <taxon>Lamiales</taxon>
        <taxon>Orobanchaceae</taxon>
        <taxon>Buchnereae</taxon>
        <taxon>Striga</taxon>
    </lineage>
</organism>
<name>A0A5A7RLM3_STRAF</name>
<proteinExistence type="predicted"/>
<evidence type="ECO:0000313" key="3">
    <source>
        <dbReference type="Proteomes" id="UP000325081"/>
    </source>
</evidence>
<dbReference type="Proteomes" id="UP000325081">
    <property type="component" value="Unassembled WGS sequence"/>
</dbReference>
<dbReference type="EMBL" id="BKCP01013736">
    <property type="protein sequence ID" value="GER57864.1"/>
    <property type="molecule type" value="Genomic_DNA"/>
</dbReference>
<accession>A0A5A7RLM3</accession>
<evidence type="ECO:0000313" key="2">
    <source>
        <dbReference type="EMBL" id="GER57864.1"/>
    </source>
</evidence>
<reference evidence="3" key="1">
    <citation type="journal article" date="2019" name="Curr. Biol.">
        <title>Genome Sequence of Striga asiatica Provides Insight into the Evolution of Plant Parasitism.</title>
        <authorList>
            <person name="Yoshida S."/>
            <person name="Kim S."/>
            <person name="Wafula E.K."/>
            <person name="Tanskanen J."/>
            <person name="Kim Y.M."/>
            <person name="Honaas L."/>
            <person name="Yang Z."/>
            <person name="Spallek T."/>
            <person name="Conn C.E."/>
            <person name="Ichihashi Y."/>
            <person name="Cheong K."/>
            <person name="Cui S."/>
            <person name="Der J.P."/>
            <person name="Gundlach H."/>
            <person name="Jiao Y."/>
            <person name="Hori C."/>
            <person name="Ishida J.K."/>
            <person name="Kasahara H."/>
            <person name="Kiba T."/>
            <person name="Kim M.S."/>
            <person name="Koo N."/>
            <person name="Laohavisit A."/>
            <person name="Lee Y.H."/>
            <person name="Lumba S."/>
            <person name="McCourt P."/>
            <person name="Mortimer J.C."/>
            <person name="Mutuku J.M."/>
            <person name="Nomura T."/>
            <person name="Sasaki-Sekimoto Y."/>
            <person name="Seto Y."/>
            <person name="Wang Y."/>
            <person name="Wakatake T."/>
            <person name="Sakakibara H."/>
            <person name="Demura T."/>
            <person name="Yamaguchi S."/>
            <person name="Yoneyama K."/>
            <person name="Manabe R.I."/>
            <person name="Nelson D.C."/>
            <person name="Schulman A.H."/>
            <person name="Timko M.P."/>
            <person name="dePamphilis C.W."/>
            <person name="Choi D."/>
            <person name="Shirasu K."/>
        </authorList>
    </citation>
    <scope>NUCLEOTIDE SEQUENCE [LARGE SCALE GENOMIC DNA]</scope>
    <source>
        <strain evidence="3">cv. UVA1</strain>
    </source>
</reference>
<protein>
    <submittedName>
        <fullName evidence="2">Uncharacterized protein</fullName>
    </submittedName>
</protein>
<feature type="region of interest" description="Disordered" evidence="1">
    <location>
        <begin position="235"/>
        <end position="256"/>
    </location>
</feature>
<keyword evidence="3" id="KW-1185">Reference proteome</keyword>
<comment type="caution">
    <text evidence="2">The sequence shown here is derived from an EMBL/GenBank/DDBJ whole genome shotgun (WGS) entry which is preliminary data.</text>
</comment>
<feature type="compositionally biased region" description="Gly residues" evidence="1">
    <location>
        <begin position="235"/>
        <end position="246"/>
    </location>
</feature>
<sequence>MRQARKTGLKLRRRKVHPFLQHRPMKPPKLMRITPLSILKVVNRPILKEKPKHPIYIPSTNRVPRLPPHPQNPLHKLSRNLTQILVRPFLPQPLQRVYPSCHRQRVPTQRPRLVNRSSWRHHLHNLSPPSVSPHWQTPANDLPERCQIGGNPKVLLRPTVRDSKSRHHLVEYQKRPVFPTNPLEGVEEVGPRRNEARVPDDGLEDYGRDFALVCSEEGFNGFDVVVRGSEGLVSGGLGDAGGVGEAEGGDSAAGLH</sequence>